<dbReference type="Proteomes" id="UP000017559">
    <property type="component" value="Unassembled WGS sequence"/>
</dbReference>
<proteinExistence type="predicted"/>
<feature type="transmembrane region" description="Helical" evidence="2">
    <location>
        <begin position="56"/>
        <end position="77"/>
    </location>
</feature>
<dbReference type="HOGENOM" id="CLU_1315707_0_0_1"/>
<keyword evidence="4" id="KW-1185">Reference proteome</keyword>
<evidence type="ECO:0000256" key="1">
    <source>
        <dbReference type="SAM" id="MobiDB-lite"/>
    </source>
</evidence>
<name>V2XM18_MONRO</name>
<dbReference type="KEGG" id="mrr:Moror_14175"/>
<feature type="transmembrane region" description="Helical" evidence="2">
    <location>
        <begin position="158"/>
        <end position="175"/>
    </location>
</feature>
<evidence type="ECO:0000313" key="4">
    <source>
        <dbReference type="Proteomes" id="UP000017559"/>
    </source>
</evidence>
<keyword evidence="2" id="KW-1133">Transmembrane helix</keyword>
<dbReference type="AlphaFoldDB" id="V2XM18"/>
<dbReference type="EMBL" id="AWSO01000121">
    <property type="protein sequence ID" value="ESK94782.1"/>
    <property type="molecule type" value="Genomic_DNA"/>
</dbReference>
<reference evidence="3 4" key="1">
    <citation type="journal article" date="2014" name="BMC Genomics">
        <title>Genome and secretome analysis of the hemibiotrophic fungal pathogen, Moniliophthora roreri, which causes frosty pod rot disease of cacao: mechanisms of the biotrophic and necrotrophic phases.</title>
        <authorList>
            <person name="Meinhardt L.W."/>
            <person name="Costa G.G.L."/>
            <person name="Thomazella D.P.T."/>
            <person name="Teixeira P.J.P.L."/>
            <person name="Carazzolle M.F."/>
            <person name="Schuster S.C."/>
            <person name="Carlson J.E."/>
            <person name="Guiltinan M.J."/>
            <person name="Mieczkowski P."/>
            <person name="Farmer A."/>
            <person name="Ramaraj T."/>
            <person name="Crozier J."/>
            <person name="Davis R.E."/>
            <person name="Shao J."/>
            <person name="Melnick R.L."/>
            <person name="Pereira G.A.G."/>
            <person name="Bailey B.A."/>
        </authorList>
    </citation>
    <scope>NUCLEOTIDE SEQUENCE [LARGE SCALE GENOMIC DNA]</scope>
    <source>
        <strain evidence="3 4">MCA 2997</strain>
    </source>
</reference>
<dbReference type="OrthoDB" id="10392301at2759"/>
<feature type="compositionally biased region" description="Polar residues" evidence="1">
    <location>
        <begin position="8"/>
        <end position="28"/>
    </location>
</feature>
<evidence type="ECO:0000256" key="2">
    <source>
        <dbReference type="SAM" id="Phobius"/>
    </source>
</evidence>
<evidence type="ECO:0000313" key="3">
    <source>
        <dbReference type="EMBL" id="ESK94782.1"/>
    </source>
</evidence>
<accession>V2XM18</accession>
<sequence>MVVICDNKMNSNQTTMDPPNPPDSSTSRPPIGEASEALPAYTPNPSPHSFTPIEPVLLISVIFSVALCIATLVLSLFDGGRASAFLNLFCPIPILFHHTLLLMDEVKLDHTQRFMGQGKIFTGRGDLSRWLFFGSLSSAAGSIIAFTNVGWWGGTVPAQAIVQFIQVLTLWYILWRAFAMRNPTQGVPIILSNGSTVMIRFSNLLGRRS</sequence>
<keyword evidence="2" id="KW-0812">Transmembrane</keyword>
<feature type="region of interest" description="Disordered" evidence="1">
    <location>
        <begin position="5"/>
        <end position="38"/>
    </location>
</feature>
<keyword evidence="2" id="KW-0472">Membrane</keyword>
<comment type="caution">
    <text evidence="3">The sequence shown here is derived from an EMBL/GenBank/DDBJ whole genome shotgun (WGS) entry which is preliminary data.</text>
</comment>
<feature type="transmembrane region" description="Helical" evidence="2">
    <location>
        <begin position="130"/>
        <end position="152"/>
    </location>
</feature>
<organism evidence="3 4">
    <name type="scientific">Moniliophthora roreri (strain MCA 2997)</name>
    <name type="common">Cocoa frosty pod rot fungus</name>
    <name type="synonym">Crinipellis roreri</name>
    <dbReference type="NCBI Taxonomy" id="1381753"/>
    <lineage>
        <taxon>Eukaryota</taxon>
        <taxon>Fungi</taxon>
        <taxon>Dikarya</taxon>
        <taxon>Basidiomycota</taxon>
        <taxon>Agaricomycotina</taxon>
        <taxon>Agaricomycetes</taxon>
        <taxon>Agaricomycetidae</taxon>
        <taxon>Agaricales</taxon>
        <taxon>Marasmiineae</taxon>
        <taxon>Marasmiaceae</taxon>
        <taxon>Moniliophthora</taxon>
    </lineage>
</organism>
<gene>
    <name evidence="3" type="ORF">Moror_14175</name>
</gene>
<protein>
    <submittedName>
        <fullName evidence="3">Uncharacterized protein</fullName>
    </submittedName>
</protein>